<comment type="caution">
    <text evidence="2">The sequence shown here is derived from an EMBL/GenBank/DDBJ whole genome shotgun (WGS) entry which is preliminary data.</text>
</comment>
<name>A0A8J4AH75_9ACTN</name>
<proteinExistence type="predicted"/>
<gene>
    <name evidence="2" type="ORF">NUM_58880</name>
</gene>
<keyword evidence="3" id="KW-1185">Reference proteome</keyword>
<feature type="region of interest" description="Disordered" evidence="1">
    <location>
        <begin position="1"/>
        <end position="22"/>
    </location>
</feature>
<protein>
    <submittedName>
        <fullName evidence="2">Uncharacterized protein</fullName>
    </submittedName>
</protein>
<evidence type="ECO:0000313" key="3">
    <source>
        <dbReference type="Proteomes" id="UP000614996"/>
    </source>
</evidence>
<accession>A0A8J4AH75</accession>
<dbReference type="AlphaFoldDB" id="A0A8J4AH75"/>
<dbReference type="Proteomes" id="UP000614996">
    <property type="component" value="Unassembled WGS sequence"/>
</dbReference>
<evidence type="ECO:0000256" key="1">
    <source>
        <dbReference type="SAM" id="MobiDB-lite"/>
    </source>
</evidence>
<dbReference type="EMBL" id="BOPO01000125">
    <property type="protein sequence ID" value="GIL30634.1"/>
    <property type="molecule type" value="Genomic_DNA"/>
</dbReference>
<organism evidence="2 3">
    <name type="scientific">Actinocatenispora comari</name>
    <dbReference type="NCBI Taxonomy" id="2807577"/>
    <lineage>
        <taxon>Bacteria</taxon>
        <taxon>Bacillati</taxon>
        <taxon>Actinomycetota</taxon>
        <taxon>Actinomycetes</taxon>
        <taxon>Micromonosporales</taxon>
        <taxon>Micromonosporaceae</taxon>
        <taxon>Actinocatenispora</taxon>
    </lineage>
</organism>
<sequence>MPARAGRLAESRAPRVPRRGLTESTDVTLLTLRPAGRVARRSDATVRSAGHALSGVTAGWSAWREHHVRVDPLVPEAAVDPGRPVLGV</sequence>
<evidence type="ECO:0000313" key="2">
    <source>
        <dbReference type="EMBL" id="GIL30634.1"/>
    </source>
</evidence>
<reference evidence="3" key="1">
    <citation type="journal article" date="2021" name="Int. J. Syst. Evol. Microbiol.">
        <title>Actinocatenispora comari sp. nov., an endophytic actinomycete isolated from aerial parts of Comarum salesowianum.</title>
        <authorList>
            <person name="Oyunbileg N."/>
            <person name="Iizaka Y."/>
            <person name="Hamada M."/>
            <person name="Davaapurev B.O."/>
            <person name="Fukumoto A."/>
            <person name="Tsetseg B."/>
            <person name="Kato F."/>
            <person name="Tamura T."/>
            <person name="Batkhuu J."/>
            <person name="Anzai Y."/>
        </authorList>
    </citation>
    <scope>NUCLEOTIDE SEQUENCE [LARGE SCALE GENOMIC DNA]</scope>
    <source>
        <strain evidence="3">NUM-2625</strain>
    </source>
</reference>